<comment type="caution">
    <text evidence="1">The sequence shown here is derived from an EMBL/GenBank/DDBJ whole genome shotgun (WGS) entry which is preliminary data.</text>
</comment>
<gene>
    <name evidence="1" type="ORF">ACFP50_19885</name>
</gene>
<sequence>MLSSLGTAAPAIQKVNSNWRFKIEIRAGKSYIAHATPSYGAYTQMAGTSNAYQACVEEYDGQGGNRTCTRWY</sequence>
<dbReference type="EMBL" id="JBHSPT010000045">
    <property type="protein sequence ID" value="MFC6057632.1"/>
    <property type="molecule type" value="Genomic_DNA"/>
</dbReference>
<protein>
    <submittedName>
        <fullName evidence="1">Uncharacterized protein</fullName>
    </submittedName>
</protein>
<proteinExistence type="predicted"/>
<reference evidence="2" key="1">
    <citation type="journal article" date="2019" name="Int. J. Syst. Evol. Microbiol.">
        <title>The Global Catalogue of Microorganisms (GCM) 10K type strain sequencing project: providing services to taxonomists for standard genome sequencing and annotation.</title>
        <authorList>
            <consortium name="The Broad Institute Genomics Platform"/>
            <consortium name="The Broad Institute Genome Sequencing Center for Infectious Disease"/>
            <person name="Wu L."/>
            <person name="Ma J."/>
        </authorList>
    </citation>
    <scope>NUCLEOTIDE SEQUENCE [LARGE SCALE GENOMIC DNA]</scope>
    <source>
        <strain evidence="2">JCM 12763</strain>
    </source>
</reference>
<accession>A0ABW1M309</accession>
<name>A0ABW1M309_9ACTN</name>
<dbReference type="RefSeq" id="WP_386399553.1">
    <property type="nucleotide sequence ID" value="NZ_JBHSPT010000045.1"/>
</dbReference>
<evidence type="ECO:0000313" key="1">
    <source>
        <dbReference type="EMBL" id="MFC6057632.1"/>
    </source>
</evidence>
<organism evidence="1 2">
    <name type="scientific">Streptomyces pratens</name>
    <dbReference type="NCBI Taxonomy" id="887456"/>
    <lineage>
        <taxon>Bacteria</taxon>
        <taxon>Bacillati</taxon>
        <taxon>Actinomycetota</taxon>
        <taxon>Actinomycetes</taxon>
        <taxon>Kitasatosporales</taxon>
        <taxon>Streptomycetaceae</taxon>
        <taxon>Streptomyces</taxon>
    </lineage>
</organism>
<keyword evidence="2" id="KW-1185">Reference proteome</keyword>
<dbReference type="Proteomes" id="UP001596242">
    <property type="component" value="Unassembled WGS sequence"/>
</dbReference>
<evidence type="ECO:0000313" key="2">
    <source>
        <dbReference type="Proteomes" id="UP001596242"/>
    </source>
</evidence>